<dbReference type="EMBL" id="JABDTM020027461">
    <property type="protein sequence ID" value="KAH0810482.1"/>
    <property type="molecule type" value="Genomic_DNA"/>
</dbReference>
<protein>
    <submittedName>
        <fullName evidence="1">Uncharacterized protein</fullName>
    </submittedName>
</protein>
<accession>A0A8J6HAG8</accession>
<evidence type="ECO:0000313" key="1">
    <source>
        <dbReference type="EMBL" id="KAH0810482.1"/>
    </source>
</evidence>
<dbReference type="Proteomes" id="UP000719412">
    <property type="component" value="Unassembled WGS sequence"/>
</dbReference>
<gene>
    <name evidence="1" type="ORF">GEV33_012304</name>
</gene>
<evidence type="ECO:0000313" key="2">
    <source>
        <dbReference type="Proteomes" id="UP000719412"/>
    </source>
</evidence>
<dbReference type="AlphaFoldDB" id="A0A8J6HAG8"/>
<comment type="caution">
    <text evidence="1">The sequence shown here is derived from an EMBL/GenBank/DDBJ whole genome shotgun (WGS) entry which is preliminary data.</text>
</comment>
<reference evidence="1" key="1">
    <citation type="journal article" date="2020" name="J Insects Food Feed">
        <title>The yellow mealworm (Tenebrio molitor) genome: a resource for the emerging insects as food and feed industry.</title>
        <authorList>
            <person name="Eriksson T."/>
            <person name="Andere A."/>
            <person name="Kelstrup H."/>
            <person name="Emery V."/>
            <person name="Picard C."/>
        </authorList>
    </citation>
    <scope>NUCLEOTIDE SEQUENCE</scope>
    <source>
        <strain evidence="1">Stoneville</strain>
        <tissue evidence="1">Whole head</tissue>
    </source>
</reference>
<organism evidence="1 2">
    <name type="scientific">Tenebrio molitor</name>
    <name type="common">Yellow mealworm beetle</name>
    <dbReference type="NCBI Taxonomy" id="7067"/>
    <lineage>
        <taxon>Eukaryota</taxon>
        <taxon>Metazoa</taxon>
        <taxon>Ecdysozoa</taxon>
        <taxon>Arthropoda</taxon>
        <taxon>Hexapoda</taxon>
        <taxon>Insecta</taxon>
        <taxon>Pterygota</taxon>
        <taxon>Neoptera</taxon>
        <taxon>Endopterygota</taxon>
        <taxon>Coleoptera</taxon>
        <taxon>Polyphaga</taxon>
        <taxon>Cucujiformia</taxon>
        <taxon>Tenebrionidae</taxon>
        <taxon>Tenebrio</taxon>
    </lineage>
</organism>
<sequence>MSVIADRLERGQRGRDHCWESSDLSGMRNDPRRGKIEREHILGFVSGLCLRCVDGEMMVEGRVCKIFILESGKIAKCSSFIKGVHGHKNKYVEGYLDKEEGHKTSKKDDGRGSKMEDRKVWNQLKSAETGPDAVEKLMCDILVRPSVPYSLPTGWAKSGSRDFTAPAGTFREAAPSIPGLCIARIVRSATITTEDVFVGAALQPGSAQQKVLVPQSSATEARLCIFKDFFCSRVASVRRNLAAPFSGVIFSTSMFTLALVKFFCDFVIPCEFPFDPPSPERPPRARHISEITAAAPGRTHPHYRRYVFDRGVPFFERTDSRRAVANSQDCVVPGVKRVVSANRLVIIVTNDNSKLRVSLLNRLEFRENECSGGGVELITFRTKTVPIPVN</sequence>
<name>A0A8J6HAG8_TENMO</name>
<reference evidence="1" key="2">
    <citation type="submission" date="2021-08" db="EMBL/GenBank/DDBJ databases">
        <authorList>
            <person name="Eriksson T."/>
        </authorList>
    </citation>
    <scope>NUCLEOTIDE SEQUENCE</scope>
    <source>
        <strain evidence="1">Stoneville</strain>
        <tissue evidence="1">Whole head</tissue>
    </source>
</reference>
<keyword evidence="2" id="KW-1185">Reference proteome</keyword>
<proteinExistence type="predicted"/>